<accession>A0A4Z2GCL6</accession>
<feature type="compositionally biased region" description="Basic and acidic residues" evidence="1">
    <location>
        <begin position="189"/>
        <end position="201"/>
    </location>
</feature>
<feature type="region of interest" description="Disordered" evidence="1">
    <location>
        <begin position="175"/>
        <end position="245"/>
    </location>
</feature>
<proteinExistence type="predicted"/>
<feature type="compositionally biased region" description="Basic residues" evidence="1">
    <location>
        <begin position="203"/>
        <end position="213"/>
    </location>
</feature>
<protein>
    <submittedName>
        <fullName evidence="2">Uncharacterized protein</fullName>
    </submittedName>
</protein>
<gene>
    <name evidence="2" type="ORF">EYF80_038696</name>
</gene>
<evidence type="ECO:0000256" key="1">
    <source>
        <dbReference type="SAM" id="MobiDB-lite"/>
    </source>
</evidence>
<keyword evidence="3" id="KW-1185">Reference proteome</keyword>
<comment type="caution">
    <text evidence="2">The sequence shown here is derived from an EMBL/GenBank/DDBJ whole genome shotgun (WGS) entry which is preliminary data.</text>
</comment>
<reference evidence="2 3" key="1">
    <citation type="submission" date="2019-03" db="EMBL/GenBank/DDBJ databases">
        <title>First draft genome of Liparis tanakae, snailfish: a comprehensive survey of snailfish specific genes.</title>
        <authorList>
            <person name="Kim W."/>
            <person name="Song I."/>
            <person name="Jeong J.-H."/>
            <person name="Kim D."/>
            <person name="Kim S."/>
            <person name="Ryu S."/>
            <person name="Song J.Y."/>
            <person name="Lee S.K."/>
        </authorList>
    </citation>
    <scope>NUCLEOTIDE SEQUENCE [LARGE SCALE GENOMIC DNA]</scope>
    <source>
        <tissue evidence="2">Muscle</tissue>
    </source>
</reference>
<name>A0A4Z2GCL6_9TELE</name>
<dbReference type="EMBL" id="SRLO01000594">
    <property type="protein sequence ID" value="TNN51119.1"/>
    <property type="molecule type" value="Genomic_DNA"/>
</dbReference>
<evidence type="ECO:0000313" key="2">
    <source>
        <dbReference type="EMBL" id="TNN51119.1"/>
    </source>
</evidence>
<sequence>MTPSPGMMRMVVPLLSGEETTPEKPRDFWSAIVTASVGIRRMAASPAAFIKPDEPAPALALWTSPMQEAAPETEEAEEWGGATRRVAEMLLPPPPRKSGVSLTVATGDLASVAIMSGVMRSTVCPLESVVMEDGGRRRTSLPWMRRLVAVMGIPPPAVLIPNWPVMDTFNRKAQKRGLLAPQRRAQARSSRDHPHLREGARRQVAHQARRVVGRHWQGDRRTRLTAGQDGAQLGQRGGGHEQDTGGETIIFRWTRGDVRGDLGVPGVFRVGVEGVGDMGTETASSRPPGGFSCFRSSSLSLVDPLWARKITTRRRQHGVLNTASSTRRPEHGVGGRSERSSVCSRALLSDISLSNTPFTGPTTDSKPCIRKKLQGLKNQVGPTRDGGEPHVEGAGRRALPHLNFVLQLCEHNVGVMMRVRTNDVLVKSSALKMLSNKLKKLMAISSTGSGLLGHSSTTLQK</sequence>
<dbReference type="Proteomes" id="UP000314294">
    <property type="component" value="Unassembled WGS sequence"/>
</dbReference>
<evidence type="ECO:0000313" key="3">
    <source>
        <dbReference type="Proteomes" id="UP000314294"/>
    </source>
</evidence>
<organism evidence="2 3">
    <name type="scientific">Liparis tanakae</name>
    <name type="common">Tanaka's snailfish</name>
    <dbReference type="NCBI Taxonomy" id="230148"/>
    <lineage>
        <taxon>Eukaryota</taxon>
        <taxon>Metazoa</taxon>
        <taxon>Chordata</taxon>
        <taxon>Craniata</taxon>
        <taxon>Vertebrata</taxon>
        <taxon>Euteleostomi</taxon>
        <taxon>Actinopterygii</taxon>
        <taxon>Neopterygii</taxon>
        <taxon>Teleostei</taxon>
        <taxon>Neoteleostei</taxon>
        <taxon>Acanthomorphata</taxon>
        <taxon>Eupercaria</taxon>
        <taxon>Perciformes</taxon>
        <taxon>Cottioidei</taxon>
        <taxon>Cottales</taxon>
        <taxon>Liparidae</taxon>
        <taxon>Liparis</taxon>
    </lineage>
</organism>
<dbReference type="AlphaFoldDB" id="A0A4Z2GCL6"/>